<keyword evidence="4" id="KW-1185">Reference proteome</keyword>
<evidence type="ECO:0000313" key="2">
    <source>
        <dbReference type="EMBL" id="MFD0621813.1"/>
    </source>
</evidence>
<dbReference type="Proteomes" id="UP001596915">
    <property type="component" value="Unassembled WGS sequence"/>
</dbReference>
<dbReference type="EMBL" id="JBHTGL010000008">
    <property type="protein sequence ID" value="MFD0629685.1"/>
    <property type="molecule type" value="Genomic_DNA"/>
</dbReference>
<protein>
    <submittedName>
        <fullName evidence="2">Uncharacterized protein</fullName>
    </submittedName>
</protein>
<evidence type="ECO:0000313" key="1">
    <source>
        <dbReference type="EMBL" id="MFD0621431.1"/>
    </source>
</evidence>
<comment type="caution">
    <text evidence="2">The sequence shown here is derived from an EMBL/GenBank/DDBJ whole genome shotgun (WGS) entry which is preliminary data.</text>
</comment>
<reference evidence="2" key="3">
    <citation type="submission" date="2024-09" db="EMBL/GenBank/DDBJ databases">
        <authorList>
            <person name="Sun Q."/>
            <person name="Mori K."/>
        </authorList>
    </citation>
    <scope>NUCLEOTIDE SEQUENCE</scope>
    <source>
        <strain evidence="2">JCM 12607</strain>
    </source>
</reference>
<dbReference type="EMBL" id="JBHTGL010000004">
    <property type="protein sequence ID" value="MFD0621813.1"/>
    <property type="molecule type" value="Genomic_DNA"/>
</dbReference>
<evidence type="ECO:0000313" key="4">
    <source>
        <dbReference type="Proteomes" id="UP001596915"/>
    </source>
</evidence>
<dbReference type="EMBL" id="JBHTGL010000001">
    <property type="protein sequence ID" value="MFD0621431.1"/>
    <property type="molecule type" value="Genomic_DNA"/>
</dbReference>
<sequence length="125" mass="14395">MAEAEMARRAPRQLTEMRDVYDLLEEVRLRPGMWVRGSSLQHLDSMLFGYHVALKVHGAKEELDFRQGGPFADWLWPRLGYEYESSLGWAVEIKRAAEAMDRPAIELFFELLDEFRAGHPSSTGP</sequence>
<reference evidence="4" key="2">
    <citation type="journal article" date="2019" name="Int. J. Syst. Evol. Microbiol.">
        <title>The Global Catalogue of Microorganisms (GCM) 10K type strain sequencing project: providing services to taxonomists for standard genome sequencing and annotation.</title>
        <authorList>
            <consortium name="The Broad Institute Genomics Platform"/>
            <consortium name="The Broad Institute Genome Sequencing Center for Infectious Disease"/>
            <person name="Wu L."/>
            <person name="Ma J."/>
        </authorList>
    </citation>
    <scope>NUCLEOTIDE SEQUENCE [LARGE SCALE GENOMIC DNA]</scope>
    <source>
        <strain evidence="4">JCM 12607</strain>
    </source>
</reference>
<organism evidence="2 4">
    <name type="scientific">Streptomyces sanglieri</name>
    <dbReference type="NCBI Taxonomy" id="193460"/>
    <lineage>
        <taxon>Bacteria</taxon>
        <taxon>Bacillati</taxon>
        <taxon>Actinomycetota</taxon>
        <taxon>Actinomycetes</taxon>
        <taxon>Kitasatosporales</taxon>
        <taxon>Streptomycetaceae</taxon>
        <taxon>Streptomyces</taxon>
    </lineage>
</organism>
<proteinExistence type="predicted"/>
<gene>
    <name evidence="1" type="ORF">ACFQ2K_00015</name>
    <name evidence="2" type="ORF">ACFQ2K_02340</name>
    <name evidence="3" type="ORF">ACFQ2K_50885</name>
</gene>
<evidence type="ECO:0000313" key="3">
    <source>
        <dbReference type="EMBL" id="MFD0629685.1"/>
    </source>
</evidence>
<accession>A0ABW2WKX7</accession>
<reference evidence="2" key="1">
    <citation type="journal article" date="2014" name="Int. J. Syst. Evol. Microbiol.">
        <title>Complete genome of a new Firmicutes species belonging to the dominant human colonic microbiota ('Ruminococcus bicirculans') reveals two chromosomes and a selective capacity to utilize plant glucans.</title>
        <authorList>
            <consortium name="NISC Comparative Sequencing Program"/>
            <person name="Wegmann U."/>
            <person name="Louis P."/>
            <person name="Goesmann A."/>
            <person name="Henrissat B."/>
            <person name="Duncan S.H."/>
            <person name="Flint H.J."/>
        </authorList>
    </citation>
    <scope>NUCLEOTIDE SEQUENCE</scope>
    <source>
        <strain evidence="2">JCM 12607</strain>
    </source>
</reference>
<name>A0ABW2WKX7_9ACTN</name>